<dbReference type="RefSeq" id="WP_345923743.1">
    <property type="nucleotide sequence ID" value="NZ_JBDIVF010000001.1"/>
</dbReference>
<evidence type="ECO:0000256" key="1">
    <source>
        <dbReference type="SAM" id="MobiDB-lite"/>
    </source>
</evidence>
<name>A0ABV2CQI7_9RHOO</name>
<protein>
    <submittedName>
        <fullName evidence="2">Uncharacterized protein</fullName>
    </submittedName>
</protein>
<keyword evidence="3" id="KW-1185">Reference proteome</keyword>
<evidence type="ECO:0000313" key="2">
    <source>
        <dbReference type="EMBL" id="MET1490186.1"/>
    </source>
</evidence>
<sequence>MSNATGLDGSRTEGLTFEEKGLFFRTGEHRGRVFRRSATSALRQGHPLPGSFFQGNMMQNVSEPQ</sequence>
<organism evidence="2 3">
    <name type="scientific">Uliginosibacterium paludis</name>
    <dbReference type="NCBI Taxonomy" id="1615952"/>
    <lineage>
        <taxon>Bacteria</taxon>
        <taxon>Pseudomonadati</taxon>
        <taxon>Pseudomonadota</taxon>
        <taxon>Betaproteobacteria</taxon>
        <taxon>Rhodocyclales</taxon>
        <taxon>Zoogloeaceae</taxon>
        <taxon>Uliginosibacterium</taxon>
    </lineage>
</organism>
<accession>A0ABV2CQI7</accession>
<feature type="compositionally biased region" description="Polar residues" evidence="1">
    <location>
        <begin position="53"/>
        <end position="65"/>
    </location>
</feature>
<dbReference type="EMBL" id="JBEWLZ010000004">
    <property type="protein sequence ID" value="MET1490186.1"/>
    <property type="molecule type" value="Genomic_DNA"/>
</dbReference>
<reference evidence="2 3" key="1">
    <citation type="submission" date="2024-07" db="EMBL/GenBank/DDBJ databases">
        <title>Uliginosibacterium paludis KCTC:42655.</title>
        <authorList>
            <person name="Kim M.K."/>
        </authorList>
    </citation>
    <scope>NUCLEOTIDE SEQUENCE [LARGE SCALE GENOMIC DNA]</scope>
    <source>
        <strain evidence="2 3">KCTC 42655</strain>
    </source>
</reference>
<gene>
    <name evidence="2" type="ORF">ABVT11_10130</name>
</gene>
<evidence type="ECO:0000313" key="3">
    <source>
        <dbReference type="Proteomes" id="UP001548590"/>
    </source>
</evidence>
<comment type="caution">
    <text evidence="2">The sequence shown here is derived from an EMBL/GenBank/DDBJ whole genome shotgun (WGS) entry which is preliminary data.</text>
</comment>
<feature type="region of interest" description="Disordered" evidence="1">
    <location>
        <begin position="45"/>
        <end position="65"/>
    </location>
</feature>
<proteinExistence type="predicted"/>
<dbReference type="Proteomes" id="UP001548590">
    <property type="component" value="Unassembled WGS sequence"/>
</dbReference>